<accession>A0AAW1P002</accession>
<evidence type="ECO:0000313" key="3">
    <source>
        <dbReference type="Proteomes" id="UP001465755"/>
    </source>
</evidence>
<feature type="transmembrane region" description="Helical" evidence="1">
    <location>
        <begin position="167"/>
        <end position="188"/>
    </location>
</feature>
<organism evidence="2 3">
    <name type="scientific">Symbiochloris irregularis</name>
    <dbReference type="NCBI Taxonomy" id="706552"/>
    <lineage>
        <taxon>Eukaryota</taxon>
        <taxon>Viridiplantae</taxon>
        <taxon>Chlorophyta</taxon>
        <taxon>core chlorophytes</taxon>
        <taxon>Trebouxiophyceae</taxon>
        <taxon>Trebouxiales</taxon>
        <taxon>Trebouxiaceae</taxon>
        <taxon>Symbiochloris</taxon>
    </lineage>
</organism>
<dbReference type="Proteomes" id="UP001465755">
    <property type="component" value="Unassembled WGS sequence"/>
</dbReference>
<protein>
    <recommendedName>
        <fullName evidence="4">Transmembrane protein</fullName>
    </recommendedName>
</protein>
<name>A0AAW1P002_9CHLO</name>
<evidence type="ECO:0000313" key="2">
    <source>
        <dbReference type="EMBL" id="KAK9801330.1"/>
    </source>
</evidence>
<dbReference type="AlphaFoldDB" id="A0AAW1P002"/>
<keyword evidence="1" id="KW-0812">Transmembrane</keyword>
<reference evidence="2 3" key="1">
    <citation type="journal article" date="2024" name="Nat. Commun.">
        <title>Phylogenomics reveals the evolutionary origins of lichenization in chlorophyte algae.</title>
        <authorList>
            <person name="Puginier C."/>
            <person name="Libourel C."/>
            <person name="Otte J."/>
            <person name="Skaloud P."/>
            <person name="Haon M."/>
            <person name="Grisel S."/>
            <person name="Petersen M."/>
            <person name="Berrin J.G."/>
            <person name="Delaux P.M."/>
            <person name="Dal Grande F."/>
            <person name="Keller J."/>
        </authorList>
    </citation>
    <scope>NUCLEOTIDE SEQUENCE [LARGE SCALE GENOMIC DNA]</scope>
    <source>
        <strain evidence="2 3">SAG 2036</strain>
    </source>
</reference>
<sequence>MSASEAGWSESEWVALWKQPREEMAPKTPVNQVKSSLRPRYDSAFGAEHFGQGGAKAEGSKPFHTVADTFASEDETSTGSEPRQKIEAARCRSDPLLCVDLEEPEPEEGSALRYAHQTSSVLTRQQYLQIQHREMAERRTNAEELHAPLLIRALMIGWVWVVFPGSYIRSFAMLLGDVIAAGASALWVKITGKSRRTRNRSSRNMRSAPPAYEVIPASKYLKAIADRNTRELQRIRE</sequence>
<keyword evidence="1" id="KW-1133">Transmembrane helix</keyword>
<keyword evidence="1" id="KW-0472">Membrane</keyword>
<feature type="transmembrane region" description="Helical" evidence="1">
    <location>
        <begin position="145"/>
        <end position="161"/>
    </location>
</feature>
<keyword evidence="3" id="KW-1185">Reference proteome</keyword>
<evidence type="ECO:0000256" key="1">
    <source>
        <dbReference type="SAM" id="Phobius"/>
    </source>
</evidence>
<gene>
    <name evidence="2" type="ORF">WJX73_005181</name>
</gene>
<proteinExistence type="predicted"/>
<comment type="caution">
    <text evidence="2">The sequence shown here is derived from an EMBL/GenBank/DDBJ whole genome shotgun (WGS) entry which is preliminary data.</text>
</comment>
<dbReference type="EMBL" id="JALJOQ010000077">
    <property type="protein sequence ID" value="KAK9801330.1"/>
    <property type="molecule type" value="Genomic_DNA"/>
</dbReference>
<evidence type="ECO:0008006" key="4">
    <source>
        <dbReference type="Google" id="ProtNLM"/>
    </source>
</evidence>